<dbReference type="GO" id="GO:0016740">
    <property type="term" value="F:transferase activity"/>
    <property type="evidence" value="ECO:0007669"/>
    <property type="project" value="InterPro"/>
</dbReference>
<evidence type="ECO:0000313" key="4">
    <source>
        <dbReference type="Proteomes" id="UP001188597"/>
    </source>
</evidence>
<gene>
    <name evidence="3" type="ORF">RJ639_003220</name>
</gene>
<dbReference type="InterPro" id="IPR026057">
    <property type="entry name" value="TBL_C"/>
</dbReference>
<proteinExistence type="inferred from homology"/>
<evidence type="ECO:0000259" key="2">
    <source>
        <dbReference type="Pfam" id="PF13839"/>
    </source>
</evidence>
<accession>A0AA88W1Z6</accession>
<protein>
    <recommendedName>
        <fullName evidence="2">Trichome birefringence-like C-terminal domain-containing protein</fullName>
    </recommendedName>
</protein>
<sequence>MFVGDSLGSNQWQSLTCMLHTAVPQAPYNLWRKGAVSTFAIPRESGVVRIRAPVLEEPSSVLALTRVQPLVPFLSIEFFRYLLELL</sequence>
<evidence type="ECO:0000313" key="3">
    <source>
        <dbReference type="EMBL" id="KAK3019676.1"/>
    </source>
</evidence>
<comment type="caution">
    <text evidence="3">The sequence shown here is derived from an EMBL/GenBank/DDBJ whole genome shotgun (WGS) entry which is preliminary data.</text>
</comment>
<dbReference type="Pfam" id="PF13839">
    <property type="entry name" value="PC-Esterase"/>
    <property type="match status" value="1"/>
</dbReference>
<reference evidence="3" key="1">
    <citation type="submission" date="2022-12" db="EMBL/GenBank/DDBJ databases">
        <title>Draft genome assemblies for two species of Escallonia (Escalloniales).</title>
        <authorList>
            <person name="Chanderbali A."/>
            <person name="Dervinis C."/>
            <person name="Anghel I."/>
            <person name="Soltis D."/>
            <person name="Soltis P."/>
            <person name="Zapata F."/>
        </authorList>
    </citation>
    <scope>NUCLEOTIDE SEQUENCE</scope>
    <source>
        <strain evidence="3">UCBG64.0493</strain>
        <tissue evidence="3">Leaf</tissue>
    </source>
</reference>
<feature type="domain" description="Trichome birefringence-like C-terminal" evidence="2">
    <location>
        <begin position="1"/>
        <end position="48"/>
    </location>
</feature>
<name>A0AA88W1Z6_9ASTE</name>
<comment type="similarity">
    <text evidence="1">Belongs to the PC-esterase family. TBL subfamily.</text>
</comment>
<dbReference type="AlphaFoldDB" id="A0AA88W1Z6"/>
<dbReference type="Proteomes" id="UP001188597">
    <property type="component" value="Unassembled WGS sequence"/>
</dbReference>
<evidence type="ECO:0000256" key="1">
    <source>
        <dbReference type="ARBA" id="ARBA00007727"/>
    </source>
</evidence>
<dbReference type="EMBL" id="JAVXUP010000861">
    <property type="protein sequence ID" value="KAK3019676.1"/>
    <property type="molecule type" value="Genomic_DNA"/>
</dbReference>
<organism evidence="3 4">
    <name type="scientific">Escallonia herrerae</name>
    <dbReference type="NCBI Taxonomy" id="1293975"/>
    <lineage>
        <taxon>Eukaryota</taxon>
        <taxon>Viridiplantae</taxon>
        <taxon>Streptophyta</taxon>
        <taxon>Embryophyta</taxon>
        <taxon>Tracheophyta</taxon>
        <taxon>Spermatophyta</taxon>
        <taxon>Magnoliopsida</taxon>
        <taxon>eudicotyledons</taxon>
        <taxon>Gunneridae</taxon>
        <taxon>Pentapetalae</taxon>
        <taxon>asterids</taxon>
        <taxon>campanulids</taxon>
        <taxon>Escalloniales</taxon>
        <taxon>Escalloniaceae</taxon>
        <taxon>Escallonia</taxon>
    </lineage>
</organism>
<keyword evidence="4" id="KW-1185">Reference proteome</keyword>